<accession>A0A1L9SCT3</accession>
<dbReference type="SUPFAM" id="SSF69572">
    <property type="entry name" value="Activating enzymes of the ubiquitin-like proteins"/>
    <property type="match status" value="1"/>
</dbReference>
<dbReference type="GeneID" id="34613582"/>
<dbReference type="AlphaFoldDB" id="A0A1L9SCT3"/>
<dbReference type="Gene3D" id="3.40.50.720">
    <property type="entry name" value="NAD(P)-binding Rossmann-like Domain"/>
    <property type="match status" value="1"/>
</dbReference>
<evidence type="ECO:0000313" key="2">
    <source>
        <dbReference type="Proteomes" id="UP000184188"/>
    </source>
</evidence>
<organism evidence="1 2">
    <name type="scientific">Penicilliopsis zonata CBS 506.65</name>
    <dbReference type="NCBI Taxonomy" id="1073090"/>
    <lineage>
        <taxon>Eukaryota</taxon>
        <taxon>Fungi</taxon>
        <taxon>Dikarya</taxon>
        <taxon>Ascomycota</taxon>
        <taxon>Pezizomycotina</taxon>
        <taxon>Eurotiomycetes</taxon>
        <taxon>Eurotiomycetidae</taxon>
        <taxon>Eurotiales</taxon>
        <taxon>Aspergillaceae</taxon>
        <taxon>Penicilliopsis</taxon>
    </lineage>
</organism>
<sequence>MRTIAPTARILYVGLDPAGEECFRQLIAAGAKQFTILNDKILDEADVARNPWLSAGVGEPVAKGIAGHLAKYDVTVETRVENPLLTEDVLSFSLAITMNAPREVEVFLGKILYEAPPRALIISRCDGFNVKMRSQYRSHKNLDDSTVIEGIDLVPHPEDATPEKCERVSALLKEQFDLSSPSFQSGAALLYAAGAVFASVKGYQPAHRPGAVTLPGHEGEVIALIESIKAEKGLTVSVDEEDVRSCLANGFTGVPFTATLMGGMIAGEGITLLSSRGKPINVAIADLLARCALGIPASTV</sequence>
<dbReference type="InterPro" id="IPR035985">
    <property type="entry name" value="Ubiquitin-activating_enz"/>
</dbReference>
<keyword evidence="2" id="KW-1185">Reference proteome</keyword>
<evidence type="ECO:0000313" key="1">
    <source>
        <dbReference type="EMBL" id="OJJ45025.1"/>
    </source>
</evidence>
<proteinExistence type="predicted"/>
<dbReference type="EMBL" id="KV878346">
    <property type="protein sequence ID" value="OJJ45025.1"/>
    <property type="molecule type" value="Genomic_DNA"/>
</dbReference>
<dbReference type="RefSeq" id="XP_022579535.1">
    <property type="nucleotide sequence ID" value="XM_022727118.1"/>
</dbReference>
<dbReference type="OrthoDB" id="5558582at2759"/>
<reference evidence="2" key="1">
    <citation type="journal article" date="2017" name="Genome Biol.">
        <title>Comparative genomics reveals high biological diversity and specific adaptations in the industrially and medically important fungal genus Aspergillus.</title>
        <authorList>
            <person name="de Vries R.P."/>
            <person name="Riley R."/>
            <person name="Wiebenga A."/>
            <person name="Aguilar-Osorio G."/>
            <person name="Amillis S."/>
            <person name="Uchima C.A."/>
            <person name="Anderluh G."/>
            <person name="Asadollahi M."/>
            <person name="Askin M."/>
            <person name="Barry K."/>
            <person name="Battaglia E."/>
            <person name="Bayram O."/>
            <person name="Benocci T."/>
            <person name="Braus-Stromeyer S.A."/>
            <person name="Caldana C."/>
            <person name="Canovas D."/>
            <person name="Cerqueira G.C."/>
            <person name="Chen F."/>
            <person name="Chen W."/>
            <person name="Choi C."/>
            <person name="Clum A."/>
            <person name="Dos Santos R.A."/>
            <person name="Damasio A.R."/>
            <person name="Diallinas G."/>
            <person name="Emri T."/>
            <person name="Fekete E."/>
            <person name="Flipphi M."/>
            <person name="Freyberg S."/>
            <person name="Gallo A."/>
            <person name="Gournas C."/>
            <person name="Habgood R."/>
            <person name="Hainaut M."/>
            <person name="Harispe M.L."/>
            <person name="Henrissat B."/>
            <person name="Hilden K.S."/>
            <person name="Hope R."/>
            <person name="Hossain A."/>
            <person name="Karabika E."/>
            <person name="Karaffa L."/>
            <person name="Karanyi Z."/>
            <person name="Krasevec N."/>
            <person name="Kuo A."/>
            <person name="Kusch H."/>
            <person name="LaButti K."/>
            <person name="Lagendijk E.L."/>
            <person name="Lapidus A."/>
            <person name="Levasseur A."/>
            <person name="Lindquist E."/>
            <person name="Lipzen A."/>
            <person name="Logrieco A.F."/>
            <person name="MacCabe A."/>
            <person name="Maekelae M.R."/>
            <person name="Malavazi I."/>
            <person name="Melin P."/>
            <person name="Meyer V."/>
            <person name="Mielnichuk N."/>
            <person name="Miskei M."/>
            <person name="Molnar A.P."/>
            <person name="Mule G."/>
            <person name="Ngan C.Y."/>
            <person name="Orejas M."/>
            <person name="Orosz E."/>
            <person name="Ouedraogo J.P."/>
            <person name="Overkamp K.M."/>
            <person name="Park H.-S."/>
            <person name="Perrone G."/>
            <person name="Piumi F."/>
            <person name="Punt P.J."/>
            <person name="Ram A.F."/>
            <person name="Ramon A."/>
            <person name="Rauscher S."/>
            <person name="Record E."/>
            <person name="Riano-Pachon D.M."/>
            <person name="Robert V."/>
            <person name="Roehrig J."/>
            <person name="Ruller R."/>
            <person name="Salamov A."/>
            <person name="Salih N.S."/>
            <person name="Samson R.A."/>
            <person name="Sandor E."/>
            <person name="Sanguinetti M."/>
            <person name="Schuetze T."/>
            <person name="Sepcic K."/>
            <person name="Shelest E."/>
            <person name="Sherlock G."/>
            <person name="Sophianopoulou V."/>
            <person name="Squina F.M."/>
            <person name="Sun H."/>
            <person name="Susca A."/>
            <person name="Todd R.B."/>
            <person name="Tsang A."/>
            <person name="Unkles S.E."/>
            <person name="van de Wiele N."/>
            <person name="van Rossen-Uffink D."/>
            <person name="Oliveira J.V."/>
            <person name="Vesth T.C."/>
            <person name="Visser J."/>
            <person name="Yu J.-H."/>
            <person name="Zhou M."/>
            <person name="Andersen M.R."/>
            <person name="Archer D.B."/>
            <person name="Baker S.E."/>
            <person name="Benoit I."/>
            <person name="Brakhage A.A."/>
            <person name="Braus G.H."/>
            <person name="Fischer R."/>
            <person name="Frisvad J.C."/>
            <person name="Goldman G.H."/>
            <person name="Houbraken J."/>
            <person name="Oakley B."/>
            <person name="Pocsi I."/>
            <person name="Scazzocchio C."/>
            <person name="Seiboth B."/>
            <person name="vanKuyk P.A."/>
            <person name="Wortman J."/>
            <person name="Dyer P.S."/>
            <person name="Grigoriev I.V."/>
        </authorList>
    </citation>
    <scope>NUCLEOTIDE SEQUENCE [LARGE SCALE GENOMIC DNA]</scope>
    <source>
        <strain evidence="2">CBS 506.65</strain>
    </source>
</reference>
<protein>
    <recommendedName>
        <fullName evidence="3">THIF-type NAD/FAD binding fold domain-containing protein</fullName>
    </recommendedName>
</protein>
<name>A0A1L9SCT3_9EURO</name>
<dbReference type="GO" id="GO:0008641">
    <property type="term" value="F:ubiquitin-like modifier activating enzyme activity"/>
    <property type="evidence" value="ECO:0007669"/>
    <property type="project" value="InterPro"/>
</dbReference>
<dbReference type="VEuPathDB" id="FungiDB:ASPZODRAFT_17941"/>
<gene>
    <name evidence="1" type="ORF">ASPZODRAFT_17941</name>
</gene>
<evidence type="ECO:0008006" key="3">
    <source>
        <dbReference type="Google" id="ProtNLM"/>
    </source>
</evidence>
<dbReference type="Proteomes" id="UP000184188">
    <property type="component" value="Unassembled WGS sequence"/>
</dbReference>
<dbReference type="STRING" id="1073090.A0A1L9SCT3"/>